<gene>
    <name evidence="2" type="ORF">STCU_03221</name>
</gene>
<proteinExistence type="inferred from homology"/>
<protein>
    <submittedName>
        <fullName evidence="2">PHD finger-like domain-containing protein 5A</fullName>
    </submittedName>
</protein>
<evidence type="ECO:0000256" key="1">
    <source>
        <dbReference type="ARBA" id="ARBA00008626"/>
    </source>
</evidence>
<dbReference type="InterPro" id="IPR005345">
    <property type="entry name" value="PHF5"/>
</dbReference>
<reference evidence="2 3" key="1">
    <citation type="journal article" date="2013" name="PLoS ONE">
        <title>Predicting the Proteins of Angomonas deanei, Strigomonas culicis and Their Respective Endosymbionts Reveals New Aspects of the Trypanosomatidae Family.</title>
        <authorList>
            <person name="Motta M.C."/>
            <person name="Martins A.C."/>
            <person name="de Souza S.S."/>
            <person name="Catta-Preta C.M."/>
            <person name="Silva R."/>
            <person name="Klein C.C."/>
            <person name="de Almeida L.G."/>
            <person name="de Lima Cunha O."/>
            <person name="Ciapina L.P."/>
            <person name="Brocchi M."/>
            <person name="Colabardini A.C."/>
            <person name="de Araujo Lima B."/>
            <person name="Machado C.R."/>
            <person name="de Almeida Soares C.M."/>
            <person name="Probst C.M."/>
            <person name="de Menezes C.B."/>
            <person name="Thompson C.E."/>
            <person name="Bartholomeu D.C."/>
            <person name="Gradia D.F."/>
            <person name="Pavoni D.P."/>
            <person name="Grisard E.C."/>
            <person name="Fantinatti-Garboggini F."/>
            <person name="Marchini F.K."/>
            <person name="Rodrigues-Luiz G.F."/>
            <person name="Wagner G."/>
            <person name="Goldman G.H."/>
            <person name="Fietto J.L."/>
            <person name="Elias M.C."/>
            <person name="Goldman M.H."/>
            <person name="Sagot M.F."/>
            <person name="Pereira M."/>
            <person name="Stoco P.H."/>
            <person name="de Mendonca-Neto R.P."/>
            <person name="Teixeira S.M."/>
            <person name="Maciel T.E."/>
            <person name="de Oliveira Mendes T.A."/>
            <person name="Urmenyi T.P."/>
            <person name="de Souza W."/>
            <person name="Schenkman S."/>
            <person name="de Vasconcelos A.T."/>
        </authorList>
    </citation>
    <scope>NUCLEOTIDE SEQUENCE [LARGE SCALE GENOMIC DNA]</scope>
</reference>
<dbReference type="Proteomes" id="UP000015354">
    <property type="component" value="Unassembled WGS sequence"/>
</dbReference>
<comment type="similarity">
    <text evidence="1">Belongs to the PHF5 family.</text>
</comment>
<accession>S9USM5</accession>
<sequence length="112" mass="12738">MLRHAKQDVRMCRKPVGTSIGYVCPQHEGRCVVCDLQFNEILPTMREVRLCDDCGLVAEGEEHCIMCGRPSTTEVAYYCQYCTALENDRDGCPRVMNPTKQQRLALLKAVRN</sequence>
<organism evidence="2 3">
    <name type="scientific">Strigomonas culicis</name>
    <dbReference type="NCBI Taxonomy" id="28005"/>
    <lineage>
        <taxon>Eukaryota</taxon>
        <taxon>Discoba</taxon>
        <taxon>Euglenozoa</taxon>
        <taxon>Kinetoplastea</taxon>
        <taxon>Metakinetoplastina</taxon>
        <taxon>Trypanosomatida</taxon>
        <taxon>Trypanosomatidae</taxon>
        <taxon>Strigomonadinae</taxon>
        <taxon>Strigomonas</taxon>
    </lineage>
</organism>
<dbReference type="Pfam" id="PF03660">
    <property type="entry name" value="PHF5"/>
    <property type="match status" value="1"/>
</dbReference>
<keyword evidence="3" id="KW-1185">Reference proteome</keyword>
<evidence type="ECO:0000313" key="2">
    <source>
        <dbReference type="EMBL" id="EPY31804.1"/>
    </source>
</evidence>
<name>S9USM5_9TRYP</name>
<dbReference type="GO" id="GO:0000398">
    <property type="term" value="P:mRNA splicing, via spliceosome"/>
    <property type="evidence" value="ECO:0007669"/>
    <property type="project" value="InterPro"/>
</dbReference>
<dbReference type="EMBL" id="ATMH01003221">
    <property type="protein sequence ID" value="EPY31804.1"/>
    <property type="molecule type" value="Genomic_DNA"/>
</dbReference>
<dbReference type="AlphaFoldDB" id="S9USM5"/>
<comment type="caution">
    <text evidence="2">The sequence shown here is derived from an EMBL/GenBank/DDBJ whole genome shotgun (WGS) entry which is preliminary data.</text>
</comment>
<dbReference type="OrthoDB" id="10248186at2759"/>
<dbReference type="PANTHER" id="PTHR13120">
    <property type="entry name" value="PHD FINGER-LIKE DOMAIN-CONTAINING PROTEIN 5A"/>
    <property type="match status" value="1"/>
</dbReference>
<evidence type="ECO:0000313" key="3">
    <source>
        <dbReference type="Proteomes" id="UP000015354"/>
    </source>
</evidence>